<evidence type="ECO:0000313" key="1">
    <source>
        <dbReference type="EMBL" id="ODS29674.1"/>
    </source>
</evidence>
<dbReference type="Proteomes" id="UP000094056">
    <property type="component" value="Unassembled WGS sequence"/>
</dbReference>
<sequence length="61" mass="6679">MHNAKMIHAAKEATTYDWGNIGIDLALIRVKIPGAFELPLAKEVEIDEKVFTLGQIISLGS</sequence>
<gene>
    <name evidence="1" type="ORF">SCARUB_05227</name>
</gene>
<proteinExistence type="predicted"/>
<dbReference type="EMBL" id="MAYW01000417">
    <property type="protein sequence ID" value="ODS29674.1"/>
    <property type="molecule type" value="Genomic_DNA"/>
</dbReference>
<evidence type="ECO:0000313" key="2">
    <source>
        <dbReference type="Proteomes" id="UP000094056"/>
    </source>
</evidence>
<organism evidence="1 2">
    <name type="scientific">Candidatus Scalindua rubra</name>
    <dbReference type="NCBI Taxonomy" id="1872076"/>
    <lineage>
        <taxon>Bacteria</taxon>
        <taxon>Pseudomonadati</taxon>
        <taxon>Planctomycetota</taxon>
        <taxon>Candidatus Brocadiia</taxon>
        <taxon>Candidatus Brocadiales</taxon>
        <taxon>Candidatus Scalinduaceae</taxon>
        <taxon>Candidatus Scalindua</taxon>
    </lineage>
</organism>
<name>A0A1E3X3W6_9BACT</name>
<dbReference type="AlphaFoldDB" id="A0A1E3X3W6"/>
<accession>A0A1E3X3W6</accession>
<comment type="caution">
    <text evidence="1">The sequence shown here is derived from an EMBL/GenBank/DDBJ whole genome shotgun (WGS) entry which is preliminary data.</text>
</comment>
<reference evidence="1 2" key="1">
    <citation type="submission" date="2016-07" db="EMBL/GenBank/DDBJ databases">
        <title>Draft genome of Scalindua rubra, obtained from a brine-seawater interface in the Red Sea, sheds light on salt adaptation in anammox bacteria.</title>
        <authorList>
            <person name="Speth D.R."/>
            <person name="Lagkouvardos I."/>
            <person name="Wang Y."/>
            <person name="Qian P.-Y."/>
            <person name="Dutilh B.E."/>
            <person name="Jetten M.S."/>
        </authorList>
    </citation>
    <scope>NUCLEOTIDE SEQUENCE [LARGE SCALE GENOMIC DNA]</scope>
    <source>
        <strain evidence="1">BSI-1</strain>
    </source>
</reference>
<protein>
    <submittedName>
        <fullName evidence="1">Uncharacterized protein</fullName>
    </submittedName>
</protein>